<evidence type="ECO:0000313" key="3">
    <source>
        <dbReference type="EMBL" id="OBU04323.1"/>
    </source>
</evidence>
<dbReference type="NCBIfam" id="NF008813">
    <property type="entry name" value="PRK11837.1"/>
    <property type="match status" value="1"/>
</dbReference>
<name>A0A1B8H5J9_9GAMM</name>
<accession>A0A1B8H5J9</accession>
<dbReference type="RefSeq" id="WP_067405520.1">
    <property type="nucleotide sequence ID" value="NZ_LZEY01000056.1"/>
</dbReference>
<dbReference type="GO" id="GO:0050380">
    <property type="term" value="F:undecaprenyl-diphosphatase activity"/>
    <property type="evidence" value="ECO:0007669"/>
    <property type="project" value="InterPro"/>
</dbReference>
<dbReference type="SUPFAM" id="SSF48317">
    <property type="entry name" value="Acid phosphatase/Vanadium-dependent haloperoxidase"/>
    <property type="match status" value="1"/>
</dbReference>
<feature type="domain" description="Phosphatidic acid phosphatase type 2/haloperoxidase" evidence="2">
    <location>
        <begin position="61"/>
        <end position="169"/>
    </location>
</feature>
<reference evidence="4" key="1">
    <citation type="submission" date="2016-06" db="EMBL/GenBank/DDBJ databases">
        <authorList>
            <person name="Butler K."/>
        </authorList>
    </citation>
    <scope>NUCLEOTIDE SEQUENCE [LARGE SCALE GENOMIC DNA]</scope>
    <source>
        <strain evidence="4">GCSL-Mp20</strain>
    </source>
</reference>
<feature type="transmembrane region" description="Helical" evidence="1">
    <location>
        <begin position="105"/>
        <end position="123"/>
    </location>
</feature>
<dbReference type="InterPro" id="IPR000326">
    <property type="entry name" value="PAP2/HPO"/>
</dbReference>
<feature type="transmembrane region" description="Helical" evidence="1">
    <location>
        <begin position="130"/>
        <end position="148"/>
    </location>
</feature>
<keyword evidence="1" id="KW-0812">Transmembrane</keyword>
<keyword evidence="4" id="KW-1185">Reference proteome</keyword>
<proteinExistence type="predicted"/>
<evidence type="ECO:0000259" key="2">
    <source>
        <dbReference type="SMART" id="SM00014"/>
    </source>
</evidence>
<feature type="transmembrane region" description="Helical" evidence="1">
    <location>
        <begin position="154"/>
        <end position="172"/>
    </location>
</feature>
<sequence>MLENLNHSLFLLINATPETPHSAIVLATLAAKYLVLLFPLVTAGFWLCGAPDNMPRQRRFVCKSAVTLLIGLTLSWIIGTLYPHARPFAEPFGYSFLEHAPTPSFPSNHGIIVFTFTLGCLFWGNLRTGLLLLIPALIVAWSRVFLGVHWPVDMLGALITVLIACALTELLWSRFGQPLQNLLQSLYRRCFALPIRKGWVQG</sequence>
<dbReference type="InterPro" id="IPR033879">
    <property type="entry name" value="UPP_Pase"/>
</dbReference>
<dbReference type="GO" id="GO:0005886">
    <property type="term" value="C:plasma membrane"/>
    <property type="evidence" value="ECO:0007669"/>
    <property type="project" value="InterPro"/>
</dbReference>
<dbReference type="Gene3D" id="1.20.144.10">
    <property type="entry name" value="Phosphatidic acid phosphatase type 2/haloperoxidase"/>
    <property type="match status" value="1"/>
</dbReference>
<feature type="transmembrane region" description="Helical" evidence="1">
    <location>
        <begin position="20"/>
        <end position="48"/>
    </location>
</feature>
<dbReference type="Proteomes" id="UP000092377">
    <property type="component" value="Unassembled WGS sequence"/>
</dbReference>
<keyword evidence="1" id="KW-1133">Transmembrane helix</keyword>
<dbReference type="OrthoDB" id="9801622at2"/>
<dbReference type="SMART" id="SM00014">
    <property type="entry name" value="acidPPc"/>
    <property type="match status" value="1"/>
</dbReference>
<dbReference type="EMBL" id="LZEY01000056">
    <property type="protein sequence ID" value="OBU04323.1"/>
    <property type="molecule type" value="Genomic_DNA"/>
</dbReference>
<organism evidence="3 4">
    <name type="scientific">Morganella psychrotolerans</name>
    <dbReference type="NCBI Taxonomy" id="368603"/>
    <lineage>
        <taxon>Bacteria</taxon>
        <taxon>Pseudomonadati</taxon>
        <taxon>Pseudomonadota</taxon>
        <taxon>Gammaproteobacteria</taxon>
        <taxon>Enterobacterales</taxon>
        <taxon>Morganellaceae</taxon>
        <taxon>Morganella</taxon>
    </lineage>
</organism>
<evidence type="ECO:0000256" key="1">
    <source>
        <dbReference type="SAM" id="Phobius"/>
    </source>
</evidence>
<keyword evidence="1" id="KW-0472">Membrane</keyword>
<feature type="transmembrane region" description="Helical" evidence="1">
    <location>
        <begin position="60"/>
        <end position="85"/>
    </location>
</feature>
<gene>
    <name evidence="3" type="ORF">AYY18_09700</name>
</gene>
<comment type="caution">
    <text evidence="3">The sequence shown here is derived from an EMBL/GenBank/DDBJ whole genome shotgun (WGS) entry which is preliminary data.</text>
</comment>
<dbReference type="AlphaFoldDB" id="A0A1B8H5J9"/>
<dbReference type="CDD" id="cd03385">
    <property type="entry name" value="PAP2_BcrC_like"/>
    <property type="match status" value="1"/>
</dbReference>
<dbReference type="Pfam" id="PF01569">
    <property type="entry name" value="PAP2"/>
    <property type="match status" value="1"/>
</dbReference>
<protein>
    <submittedName>
        <fullName evidence="3">Undecaprenyl-diphosphate phosphatase</fullName>
    </submittedName>
</protein>
<dbReference type="InterPro" id="IPR036938">
    <property type="entry name" value="PAP2/HPO_sf"/>
</dbReference>
<evidence type="ECO:0000313" key="4">
    <source>
        <dbReference type="Proteomes" id="UP000092377"/>
    </source>
</evidence>